<gene>
    <name evidence="2" type="ORF">IMW75_20025</name>
</gene>
<evidence type="ECO:0000313" key="2">
    <source>
        <dbReference type="EMBL" id="MBN3967551.1"/>
    </source>
</evidence>
<feature type="transmembrane region" description="Helical" evidence="1">
    <location>
        <begin position="242"/>
        <end position="260"/>
    </location>
</feature>
<evidence type="ECO:0000313" key="3">
    <source>
        <dbReference type="Proteomes" id="UP000772591"/>
    </source>
</evidence>
<dbReference type="RefSeq" id="WP_205893536.1">
    <property type="nucleotide sequence ID" value="NZ_JADEVO010000031.1"/>
</dbReference>
<keyword evidence="1" id="KW-0812">Transmembrane</keyword>
<feature type="transmembrane region" description="Helical" evidence="1">
    <location>
        <begin position="272"/>
        <end position="295"/>
    </location>
</feature>
<evidence type="ECO:0000256" key="1">
    <source>
        <dbReference type="SAM" id="Phobius"/>
    </source>
</evidence>
<dbReference type="Proteomes" id="UP000772591">
    <property type="component" value="Unassembled WGS sequence"/>
</dbReference>
<proteinExistence type="predicted"/>
<name>A0ABS3AKN2_9PSED</name>
<protein>
    <submittedName>
        <fullName evidence="2">Uncharacterized protein</fullName>
    </submittedName>
</protein>
<keyword evidence="1" id="KW-0472">Membrane</keyword>
<keyword evidence="1" id="KW-1133">Transmembrane helix</keyword>
<dbReference type="EMBL" id="JADEVO010000031">
    <property type="protein sequence ID" value="MBN3967551.1"/>
    <property type="molecule type" value="Genomic_DNA"/>
</dbReference>
<keyword evidence="3" id="KW-1185">Reference proteome</keyword>
<comment type="caution">
    <text evidence="2">The sequence shown here is derived from an EMBL/GenBank/DDBJ whole genome shotgun (WGS) entry which is preliminary data.</text>
</comment>
<sequence>MTYSWGSEIPDWFRVSLKEATRNSEMDSVFHVTTYETKYDQPNIFVGKGHAIGSEAMVGYQGAIGQCKFIGESLIPVYLDGVLSGEFQKSIDGVSDPTKINKVGKASRNNIARELITEVEEGIYFPAISTPVQRGVISEDQATEFLAGRAKAKTYIEESQKAFKPGRIFQFSLRLTLLLSTLYLVAYIASDMPPLGEWKKVARILSLTEAFQNPMFVFQKFIHPFEWMYDQYHNNTWPFQALWFPFCAILFNKYALPLLFPRLWDWNKNIMTSLLLSIPGMAILAFLLAIFPASYTGLNFENVTPYSQVVEVMMTLTAVGVMVPKIWGWALIIALIRYPAAGQYWARRMYRKLSPKT</sequence>
<organism evidence="2 3">
    <name type="scientific">Pseudomonas gregormendelii</name>
    <dbReference type="NCBI Taxonomy" id="1628277"/>
    <lineage>
        <taxon>Bacteria</taxon>
        <taxon>Pseudomonadati</taxon>
        <taxon>Pseudomonadota</taxon>
        <taxon>Gammaproteobacteria</taxon>
        <taxon>Pseudomonadales</taxon>
        <taxon>Pseudomonadaceae</taxon>
        <taxon>Pseudomonas</taxon>
    </lineage>
</organism>
<feature type="transmembrane region" description="Helical" evidence="1">
    <location>
        <begin position="171"/>
        <end position="189"/>
    </location>
</feature>
<feature type="transmembrane region" description="Helical" evidence="1">
    <location>
        <begin position="326"/>
        <end position="346"/>
    </location>
</feature>
<accession>A0ABS3AKN2</accession>
<reference evidence="2 3" key="1">
    <citation type="journal article" date="2021" name="Int. J. Syst. Evol. Microbiol.">
        <title>Pseudomonas piscium sp. nov., Pseudomonas pisciculturae sp. nov., Pseudomonas mucoides sp. nov. and Pseudomonas neuropathica sp. nov. isolated from rainbow trout.</title>
        <authorList>
            <person name="Duman M."/>
            <person name="Mulet M."/>
            <person name="Altun S."/>
            <person name="Saticioglu I.B."/>
            <person name="Gomila M."/>
            <person name="Lalucat J."/>
            <person name="Garcia-Valdes E."/>
        </authorList>
    </citation>
    <scope>NUCLEOTIDE SEQUENCE [LARGE SCALE GENOMIC DNA]</scope>
    <source>
        <strain evidence="2 3">LMG 28632</strain>
    </source>
</reference>